<dbReference type="Gene3D" id="1.25.40.10">
    <property type="entry name" value="Tetratricopeptide repeat domain"/>
    <property type="match status" value="1"/>
</dbReference>
<dbReference type="PATRIC" id="fig|188932.3.peg.1710"/>
<dbReference type="GO" id="GO:0016787">
    <property type="term" value="F:hydrolase activity"/>
    <property type="evidence" value="ECO:0007669"/>
    <property type="project" value="UniProtKB-KW"/>
</dbReference>
<proteinExistence type="predicted"/>
<keyword evidence="4" id="KW-0378">Hydrolase</keyword>
<dbReference type="InterPro" id="IPR011990">
    <property type="entry name" value="TPR-like_helical_dom_sf"/>
</dbReference>
<feature type="repeat" description="TPR" evidence="3">
    <location>
        <begin position="137"/>
        <end position="170"/>
    </location>
</feature>
<dbReference type="Pfam" id="PF07719">
    <property type="entry name" value="TPR_2"/>
    <property type="match status" value="1"/>
</dbReference>
<dbReference type="InterPro" id="IPR013105">
    <property type="entry name" value="TPR_2"/>
</dbReference>
<dbReference type="InterPro" id="IPR019734">
    <property type="entry name" value="TPR_rpt"/>
</dbReference>
<name>A0A127VC32_9SPHI</name>
<dbReference type="SMART" id="SM00028">
    <property type="entry name" value="TPR"/>
    <property type="match status" value="2"/>
</dbReference>
<evidence type="ECO:0000313" key="5">
    <source>
        <dbReference type="Proteomes" id="UP000071561"/>
    </source>
</evidence>
<keyword evidence="5" id="KW-1185">Reference proteome</keyword>
<dbReference type="Proteomes" id="UP000071561">
    <property type="component" value="Chromosome"/>
</dbReference>
<evidence type="ECO:0000313" key="4">
    <source>
        <dbReference type="EMBL" id="AMP98558.1"/>
    </source>
</evidence>
<accession>A0A127VC32</accession>
<gene>
    <name evidence="4" type="ORF">AY601_1643</name>
</gene>
<dbReference type="PROSITE" id="PS50005">
    <property type="entry name" value="TPR"/>
    <property type="match status" value="1"/>
</dbReference>
<dbReference type="EMBL" id="CP014504">
    <property type="protein sequence ID" value="AMP98558.1"/>
    <property type="molecule type" value="Genomic_DNA"/>
</dbReference>
<dbReference type="RefSeq" id="WP_198163645.1">
    <property type="nucleotide sequence ID" value="NZ_CP014504.1"/>
</dbReference>
<dbReference type="KEGG" id="pcm:AY601_1643"/>
<evidence type="ECO:0000256" key="1">
    <source>
        <dbReference type="ARBA" id="ARBA00022737"/>
    </source>
</evidence>
<reference evidence="4 5" key="1">
    <citation type="submission" date="2016-03" db="EMBL/GenBank/DDBJ databases">
        <title>Complete genome sequence of Pedobacter cryoconitis PAMC 27485.</title>
        <authorList>
            <person name="Lee J."/>
            <person name="Kim O.-S."/>
        </authorList>
    </citation>
    <scope>NUCLEOTIDE SEQUENCE [LARGE SCALE GENOMIC DNA]</scope>
    <source>
        <strain evidence="4 5">PAMC 27485</strain>
    </source>
</reference>
<dbReference type="AlphaFoldDB" id="A0A127VC32"/>
<organism evidence="4 5">
    <name type="scientific">Pedobacter cryoconitis</name>
    <dbReference type="NCBI Taxonomy" id="188932"/>
    <lineage>
        <taxon>Bacteria</taxon>
        <taxon>Pseudomonadati</taxon>
        <taxon>Bacteroidota</taxon>
        <taxon>Sphingobacteriia</taxon>
        <taxon>Sphingobacteriales</taxon>
        <taxon>Sphingobacteriaceae</taxon>
        <taxon>Pedobacter</taxon>
    </lineage>
</organism>
<evidence type="ECO:0000256" key="3">
    <source>
        <dbReference type="PROSITE-ProRule" id="PRU00339"/>
    </source>
</evidence>
<keyword evidence="1" id="KW-0677">Repeat</keyword>
<sequence>MLEANRVITHKHDGTARNYQALLVSTVSKGRTVILMTNNQQNNLYTFNVSIQAILDEKPYTQIKKSVLGTFGKQIDQLNGTEVITFYEKMKKEHNDEYSFDAEATLNEIGYNFLRQKKFTDAILIFEHNTKLFPESGNVFDSLGEAYYKQGDKSKALLNYKKSIVLNPENGDAKKIIAELSSKF</sequence>
<dbReference type="SUPFAM" id="SSF48452">
    <property type="entry name" value="TPR-like"/>
    <property type="match status" value="1"/>
</dbReference>
<evidence type="ECO:0000256" key="2">
    <source>
        <dbReference type="ARBA" id="ARBA00022803"/>
    </source>
</evidence>
<protein>
    <submittedName>
        <fullName evidence="4">Serine hydrolase</fullName>
    </submittedName>
</protein>
<keyword evidence="2 3" id="KW-0802">TPR repeat</keyword>